<dbReference type="InterPro" id="IPR005123">
    <property type="entry name" value="Oxoglu/Fe-dep_dioxygenase_dom"/>
</dbReference>
<organism evidence="2">
    <name type="scientific">Marseillevirus LCMAC102</name>
    <dbReference type="NCBI Taxonomy" id="2506603"/>
    <lineage>
        <taxon>Viruses</taxon>
        <taxon>Varidnaviria</taxon>
        <taxon>Bamfordvirae</taxon>
        <taxon>Nucleocytoviricota</taxon>
        <taxon>Megaviricetes</taxon>
        <taxon>Pimascovirales</taxon>
        <taxon>Pimascovirales incertae sedis</taxon>
        <taxon>Marseilleviridae</taxon>
    </lineage>
</organism>
<dbReference type="GO" id="GO:0006307">
    <property type="term" value="P:DNA alkylation repair"/>
    <property type="evidence" value="ECO:0007669"/>
    <property type="project" value="InterPro"/>
</dbReference>
<gene>
    <name evidence="2" type="ORF">LCMAC102_03520</name>
</gene>
<dbReference type="PROSITE" id="PS51471">
    <property type="entry name" value="FE2OG_OXY"/>
    <property type="match status" value="1"/>
</dbReference>
<dbReference type="Gene3D" id="2.60.120.590">
    <property type="entry name" value="Alpha-ketoglutarate-dependent dioxygenase AlkB-like"/>
    <property type="match status" value="1"/>
</dbReference>
<dbReference type="PANTHER" id="PTHR31212">
    <property type="entry name" value="ALPHA-KETOGLUTARATE-DEPENDENT DIOXYGENASE ALKB HOMOLOG 3"/>
    <property type="match status" value="1"/>
</dbReference>
<evidence type="ECO:0000259" key="1">
    <source>
        <dbReference type="PROSITE" id="PS51471"/>
    </source>
</evidence>
<dbReference type="InterPro" id="IPR037151">
    <property type="entry name" value="AlkB-like_sf"/>
</dbReference>
<dbReference type="InterPro" id="IPR027450">
    <property type="entry name" value="AlkB-like"/>
</dbReference>
<dbReference type="SUPFAM" id="SSF51197">
    <property type="entry name" value="Clavaminate synthase-like"/>
    <property type="match status" value="1"/>
</dbReference>
<sequence length="221" mass="25618">MKSQKISTVGFADLSLVEENGTIQRIYLDASLKSWIDLSRVPDLSAERFDKLWKLQPKENGKIKIYGKEIDVPRKQQAYMKSYWFSGMQHEALELPKDFKSFLETANASKYATATPFDEMLVNWYKDGNDYIGSHADNPKQHIYDEQYGFIVYSLTYHEPGNDRIFRIKPKSGGRDRIDIPLENGLLVVMGGDMQEHYKHQVPKTSKNCGKRINITLRQFK</sequence>
<proteinExistence type="predicted"/>
<dbReference type="EMBL" id="MK500334">
    <property type="protein sequence ID" value="QBK86557.1"/>
    <property type="molecule type" value="Genomic_DNA"/>
</dbReference>
<feature type="domain" description="Fe2OG dioxygenase" evidence="1">
    <location>
        <begin position="116"/>
        <end position="221"/>
    </location>
</feature>
<keyword evidence="2" id="KW-0223">Dioxygenase</keyword>
<dbReference type="GO" id="GO:0051213">
    <property type="term" value="F:dioxygenase activity"/>
    <property type="evidence" value="ECO:0007669"/>
    <property type="project" value="UniProtKB-KW"/>
</dbReference>
<keyword evidence="2" id="KW-0560">Oxidoreductase</keyword>
<evidence type="ECO:0000313" key="2">
    <source>
        <dbReference type="EMBL" id="QBK86557.1"/>
    </source>
</evidence>
<dbReference type="Pfam" id="PF13532">
    <property type="entry name" value="2OG-FeII_Oxy_2"/>
    <property type="match status" value="1"/>
</dbReference>
<dbReference type="InterPro" id="IPR032854">
    <property type="entry name" value="ALKBH3"/>
</dbReference>
<protein>
    <submittedName>
        <fullName evidence="2">Alkylated DNA repair dioxygenase</fullName>
    </submittedName>
</protein>
<reference evidence="2" key="1">
    <citation type="journal article" date="2019" name="MBio">
        <title>Virus Genomes from Deep Sea Sediments Expand the Ocean Megavirome and Support Independent Origins of Viral Gigantism.</title>
        <authorList>
            <person name="Backstrom D."/>
            <person name="Yutin N."/>
            <person name="Jorgensen S.L."/>
            <person name="Dharamshi J."/>
            <person name="Homa F."/>
            <person name="Zaremba-Niedwiedzka K."/>
            <person name="Spang A."/>
            <person name="Wolf Y.I."/>
            <person name="Koonin E.V."/>
            <person name="Ettema T.J."/>
        </authorList>
    </citation>
    <scope>NUCLEOTIDE SEQUENCE</scope>
</reference>
<name>A0A481YUE9_9VIRU</name>
<dbReference type="PANTHER" id="PTHR31212:SF4">
    <property type="entry name" value="ALPHA-KETOGLUTARATE-DEPENDENT DIOXYGENASE ALKB HOMOLOG 3"/>
    <property type="match status" value="1"/>
</dbReference>
<accession>A0A481YUE9</accession>